<dbReference type="Proteomes" id="UP000308600">
    <property type="component" value="Unassembled WGS sequence"/>
</dbReference>
<name>A0ACD3B9V3_9AGAR</name>
<proteinExistence type="predicted"/>
<protein>
    <submittedName>
        <fullName evidence="1">ARM repeat-containing protein</fullName>
    </submittedName>
</protein>
<dbReference type="EMBL" id="ML208267">
    <property type="protein sequence ID" value="TFK74600.1"/>
    <property type="molecule type" value="Genomic_DNA"/>
</dbReference>
<reference evidence="1 2" key="1">
    <citation type="journal article" date="2019" name="Nat. Ecol. Evol.">
        <title>Megaphylogeny resolves global patterns of mushroom evolution.</title>
        <authorList>
            <person name="Varga T."/>
            <person name="Krizsan K."/>
            <person name="Foldi C."/>
            <person name="Dima B."/>
            <person name="Sanchez-Garcia M."/>
            <person name="Sanchez-Ramirez S."/>
            <person name="Szollosi G.J."/>
            <person name="Szarkandi J.G."/>
            <person name="Papp V."/>
            <person name="Albert L."/>
            <person name="Andreopoulos W."/>
            <person name="Angelini C."/>
            <person name="Antonin V."/>
            <person name="Barry K.W."/>
            <person name="Bougher N.L."/>
            <person name="Buchanan P."/>
            <person name="Buyck B."/>
            <person name="Bense V."/>
            <person name="Catcheside P."/>
            <person name="Chovatia M."/>
            <person name="Cooper J."/>
            <person name="Damon W."/>
            <person name="Desjardin D."/>
            <person name="Finy P."/>
            <person name="Geml J."/>
            <person name="Haridas S."/>
            <person name="Hughes K."/>
            <person name="Justo A."/>
            <person name="Karasinski D."/>
            <person name="Kautmanova I."/>
            <person name="Kiss B."/>
            <person name="Kocsube S."/>
            <person name="Kotiranta H."/>
            <person name="LaButti K.M."/>
            <person name="Lechner B.E."/>
            <person name="Liimatainen K."/>
            <person name="Lipzen A."/>
            <person name="Lukacs Z."/>
            <person name="Mihaltcheva S."/>
            <person name="Morgado L.N."/>
            <person name="Niskanen T."/>
            <person name="Noordeloos M.E."/>
            <person name="Ohm R.A."/>
            <person name="Ortiz-Santana B."/>
            <person name="Ovrebo C."/>
            <person name="Racz N."/>
            <person name="Riley R."/>
            <person name="Savchenko A."/>
            <person name="Shiryaev A."/>
            <person name="Soop K."/>
            <person name="Spirin V."/>
            <person name="Szebenyi C."/>
            <person name="Tomsovsky M."/>
            <person name="Tulloss R.E."/>
            <person name="Uehling J."/>
            <person name="Grigoriev I.V."/>
            <person name="Vagvolgyi C."/>
            <person name="Papp T."/>
            <person name="Martin F.M."/>
            <person name="Miettinen O."/>
            <person name="Hibbett D.S."/>
            <person name="Nagy L.G."/>
        </authorList>
    </citation>
    <scope>NUCLEOTIDE SEQUENCE [LARGE SCALE GENOMIC DNA]</scope>
    <source>
        <strain evidence="1 2">NL-1719</strain>
    </source>
</reference>
<evidence type="ECO:0000313" key="1">
    <source>
        <dbReference type="EMBL" id="TFK74600.1"/>
    </source>
</evidence>
<sequence>MDVPFISSGASSRAHYALVRKVETADSAQAINRHLSSEIELIRQTFASPSLSTNACKELLIVLLYCAFTTTSGEAVRHQFDFALTHAVNLAETGRAIGEKRIGYLFCAELMPPEHELRLMLVNTLRKDLESPEIPRICLALESLIAISTEDFIPAVQSRLLDLLSHNSPHVRRRALFSFQTLSRHDSSLSETAGRLVFRRLRDQDPSVVNAALVACSHIGQRDDEKYQKTLKDFVSHAAANPEGIGRHVLLRVLNTLAQVRIPEDLVDPLVILLRLALESKATIHAIFLVLAHADPERLLGATANPVQCIRHLLVSDDPNDRYLFVSCLECVDHRIWSGTTTEGVPVLEAWEVERIMAFLDSDDDLLHSYYSQVFQGLRSNGENQASRNRSIGRLLEVLEVQSEGDGEAYARRFHELFTSIETERDGPIAEIAVEQTLSRTRDSDNTFRLGLATTLLTLFTDEETVLGPTSYVILSALGCEFCGKLSITPTAILRKLSTNLAEYNLAAQEAALLSMTRICAECDKIPDEVIETVNALRVASRRHIRKRCDDLISLGKQPQLLKEVLRHARSSSLPDFAEALNTHRSQLQFHMETSQGTDTPPPLTPKASPSKLRYSAYDTPPAPKSLREARAPDTLHKLRGESTHDGSRASSRLSQTSDKAFFEESLLTLGAGRLSLSATTEQNLSSAPHLADQQQPVGQTANLTVREDLIAFDTPTMDLALAEPDESPAELFAALWNSLSDAEGGRGWCEMPVEEVIRLLQTLEGYSLSVIESPVEPFPDDLKVLLFSSNAATITGNKKAEAAVRLRESEGATVDIR</sequence>
<evidence type="ECO:0000313" key="2">
    <source>
        <dbReference type="Proteomes" id="UP000308600"/>
    </source>
</evidence>
<accession>A0ACD3B9V3</accession>
<keyword evidence="2" id="KW-1185">Reference proteome</keyword>
<gene>
    <name evidence="1" type="ORF">BDN72DRAFT_892951</name>
</gene>
<organism evidence="1 2">
    <name type="scientific">Pluteus cervinus</name>
    <dbReference type="NCBI Taxonomy" id="181527"/>
    <lineage>
        <taxon>Eukaryota</taxon>
        <taxon>Fungi</taxon>
        <taxon>Dikarya</taxon>
        <taxon>Basidiomycota</taxon>
        <taxon>Agaricomycotina</taxon>
        <taxon>Agaricomycetes</taxon>
        <taxon>Agaricomycetidae</taxon>
        <taxon>Agaricales</taxon>
        <taxon>Pluteineae</taxon>
        <taxon>Pluteaceae</taxon>
        <taxon>Pluteus</taxon>
    </lineage>
</organism>